<keyword evidence="2" id="KW-1185">Reference proteome</keyword>
<sequence>MVHLPVEPKNSLHLHCKGSWSFFVSKYMKLMFAGWEYPSTTNASLSFPPYFDWHWNE</sequence>
<dbReference type="AlphaFoldDB" id="A0A8T0NMX6"/>
<protein>
    <submittedName>
        <fullName evidence="1">Uncharacterized protein</fullName>
    </submittedName>
</protein>
<dbReference type="EMBL" id="CM029053">
    <property type="protein sequence ID" value="KAG2549629.1"/>
    <property type="molecule type" value="Genomic_DNA"/>
</dbReference>
<reference evidence="1" key="1">
    <citation type="submission" date="2020-05" db="EMBL/GenBank/DDBJ databases">
        <title>WGS assembly of Panicum virgatum.</title>
        <authorList>
            <person name="Lovell J.T."/>
            <person name="Jenkins J."/>
            <person name="Shu S."/>
            <person name="Juenger T.E."/>
            <person name="Schmutz J."/>
        </authorList>
    </citation>
    <scope>NUCLEOTIDE SEQUENCE</scope>
    <source>
        <strain evidence="1">AP13</strain>
    </source>
</reference>
<dbReference type="EMBL" id="CM029053">
    <property type="protein sequence ID" value="KAG2549628.1"/>
    <property type="molecule type" value="Genomic_DNA"/>
</dbReference>
<gene>
    <name evidence="1" type="ORF">PVAP13_9KG275800</name>
</gene>
<accession>A0A8T0NMX6</accession>
<comment type="caution">
    <text evidence="1">The sequence shown here is derived from an EMBL/GenBank/DDBJ whole genome shotgun (WGS) entry which is preliminary data.</text>
</comment>
<name>A0A8T0NMX6_PANVG</name>
<dbReference type="Proteomes" id="UP000823388">
    <property type="component" value="Chromosome 9K"/>
</dbReference>
<organism evidence="1 2">
    <name type="scientific">Panicum virgatum</name>
    <name type="common">Blackwell switchgrass</name>
    <dbReference type="NCBI Taxonomy" id="38727"/>
    <lineage>
        <taxon>Eukaryota</taxon>
        <taxon>Viridiplantae</taxon>
        <taxon>Streptophyta</taxon>
        <taxon>Embryophyta</taxon>
        <taxon>Tracheophyta</taxon>
        <taxon>Spermatophyta</taxon>
        <taxon>Magnoliopsida</taxon>
        <taxon>Liliopsida</taxon>
        <taxon>Poales</taxon>
        <taxon>Poaceae</taxon>
        <taxon>PACMAD clade</taxon>
        <taxon>Panicoideae</taxon>
        <taxon>Panicodae</taxon>
        <taxon>Paniceae</taxon>
        <taxon>Panicinae</taxon>
        <taxon>Panicum</taxon>
        <taxon>Panicum sect. Hiantes</taxon>
    </lineage>
</organism>
<proteinExistence type="predicted"/>
<evidence type="ECO:0000313" key="2">
    <source>
        <dbReference type="Proteomes" id="UP000823388"/>
    </source>
</evidence>
<evidence type="ECO:0000313" key="1">
    <source>
        <dbReference type="EMBL" id="KAG2549629.1"/>
    </source>
</evidence>